<reference evidence="6" key="1">
    <citation type="submission" date="2018-05" db="EMBL/GenBank/DDBJ databases">
        <authorList>
            <person name="Lanie J.A."/>
            <person name="Ng W.-L."/>
            <person name="Kazmierczak K.M."/>
            <person name="Andrzejewski T.M."/>
            <person name="Davidsen T.M."/>
            <person name="Wayne K.J."/>
            <person name="Tettelin H."/>
            <person name="Glass J.I."/>
            <person name="Rusch D."/>
            <person name="Podicherti R."/>
            <person name="Tsui H.-C.T."/>
            <person name="Winkler M.E."/>
        </authorList>
    </citation>
    <scope>NUCLEOTIDE SEQUENCE</scope>
</reference>
<dbReference type="PRINTS" id="PR00326">
    <property type="entry name" value="GTP1OBG"/>
</dbReference>
<keyword evidence="3" id="KW-0547">Nucleotide-binding</keyword>
<comment type="cofactor">
    <cofactor evidence="1">
        <name>Mg(2+)</name>
        <dbReference type="ChEBI" id="CHEBI:18420"/>
    </cofactor>
</comment>
<dbReference type="InterPro" id="IPR004396">
    <property type="entry name" value="ATPase_YchF/OLA1"/>
</dbReference>
<dbReference type="FunFam" id="3.10.20.30:FF:000001">
    <property type="entry name" value="Ribosome-binding ATPase YchF"/>
    <property type="match status" value="1"/>
</dbReference>
<dbReference type="Pfam" id="PF06071">
    <property type="entry name" value="YchF-GTPase_C"/>
    <property type="match status" value="1"/>
</dbReference>
<dbReference type="InterPro" id="IPR006073">
    <property type="entry name" value="GTP-bd"/>
</dbReference>
<evidence type="ECO:0000259" key="5">
    <source>
        <dbReference type="PROSITE" id="PS51880"/>
    </source>
</evidence>
<dbReference type="GO" id="GO:0005525">
    <property type="term" value="F:GTP binding"/>
    <property type="evidence" value="ECO:0007669"/>
    <property type="project" value="InterPro"/>
</dbReference>
<dbReference type="InterPro" id="IPR027417">
    <property type="entry name" value="P-loop_NTPase"/>
</dbReference>
<name>A0A381SNI1_9ZZZZ</name>
<dbReference type="PIRSF" id="PIRSF006641">
    <property type="entry name" value="CHP00092"/>
    <property type="match status" value="1"/>
</dbReference>
<dbReference type="Gene3D" id="1.10.150.300">
    <property type="entry name" value="TGS-like domain"/>
    <property type="match status" value="1"/>
</dbReference>
<accession>A0A381SNI1</accession>
<dbReference type="EMBL" id="UINC01003355">
    <property type="protein sequence ID" value="SVA05580.1"/>
    <property type="molecule type" value="Genomic_DNA"/>
</dbReference>
<dbReference type="PROSITE" id="PS51880">
    <property type="entry name" value="TGS"/>
    <property type="match status" value="1"/>
</dbReference>
<protein>
    <recommendedName>
        <fullName evidence="5">TGS domain-containing protein</fullName>
    </recommendedName>
</protein>
<evidence type="ECO:0000256" key="2">
    <source>
        <dbReference type="ARBA" id="ARBA00022723"/>
    </source>
</evidence>
<dbReference type="InterPro" id="IPR012676">
    <property type="entry name" value="TGS-like"/>
</dbReference>
<sequence length="357" mass="39593">MLRAALIGFPAVGKTTLFRLMTSVEEARDGTRRAEAHVGIAKVPEPRLDRLVELFRPQQRVPATVELAEMVGHATTQSLVDIAAFRDADALLHIVRAFRDERVPHTSGSINPVRDTRTMEEELILADLGVAERRIERLHRDLKKHKSDDLEAEQAVLTKCQATLEAGTPLRRMALEPQASKLLRGFQFLSAKPLLVINNLDESDLPSGLEETDPSLQEVLREADAKAVAVCAKIELEIGQLDKESAEAFSADLGLEESGLDRIIRASYELLGYISFFTVGEDECRAWTLPRGTVAQDAAREIHSDISRGFIRAEVVAYTDLVEHGSLASCRERGLVRLEGKTYVVRDGDVITFRFAT</sequence>
<dbReference type="GO" id="GO:0016887">
    <property type="term" value="F:ATP hydrolysis activity"/>
    <property type="evidence" value="ECO:0007669"/>
    <property type="project" value="InterPro"/>
</dbReference>
<dbReference type="AlphaFoldDB" id="A0A381SNI1"/>
<dbReference type="PANTHER" id="PTHR23305:SF18">
    <property type="entry name" value="OBG-TYPE G DOMAIN-CONTAINING PROTEIN"/>
    <property type="match status" value="1"/>
</dbReference>
<dbReference type="FunFam" id="1.10.150.300:FF:000001">
    <property type="entry name" value="Ribosome-binding ATPase YchF"/>
    <property type="match status" value="1"/>
</dbReference>
<dbReference type="GO" id="GO:0005524">
    <property type="term" value="F:ATP binding"/>
    <property type="evidence" value="ECO:0007669"/>
    <property type="project" value="UniProtKB-KW"/>
</dbReference>
<dbReference type="PANTHER" id="PTHR23305">
    <property type="entry name" value="OBG GTPASE FAMILY"/>
    <property type="match status" value="1"/>
</dbReference>
<dbReference type="InterPro" id="IPR012675">
    <property type="entry name" value="Beta-grasp_dom_sf"/>
</dbReference>
<dbReference type="InterPro" id="IPR004095">
    <property type="entry name" value="TGS"/>
</dbReference>
<gene>
    <name evidence="6" type="ORF">METZ01_LOCUS58434</name>
</gene>
<proteinExistence type="predicted"/>
<dbReference type="CDD" id="cd04867">
    <property type="entry name" value="TGS_YchF_OLA1"/>
    <property type="match status" value="1"/>
</dbReference>
<evidence type="ECO:0000256" key="1">
    <source>
        <dbReference type="ARBA" id="ARBA00001946"/>
    </source>
</evidence>
<evidence type="ECO:0000256" key="4">
    <source>
        <dbReference type="ARBA" id="ARBA00022840"/>
    </source>
</evidence>
<organism evidence="6">
    <name type="scientific">marine metagenome</name>
    <dbReference type="NCBI Taxonomy" id="408172"/>
    <lineage>
        <taxon>unclassified sequences</taxon>
        <taxon>metagenomes</taxon>
        <taxon>ecological metagenomes</taxon>
    </lineage>
</organism>
<keyword evidence="2" id="KW-0479">Metal-binding</keyword>
<dbReference type="InterPro" id="IPR013029">
    <property type="entry name" value="YchF_C"/>
</dbReference>
<dbReference type="InterPro" id="IPR023192">
    <property type="entry name" value="TGS-like_dom_sf"/>
</dbReference>
<dbReference type="GO" id="GO:0046872">
    <property type="term" value="F:metal ion binding"/>
    <property type="evidence" value="ECO:0007669"/>
    <property type="project" value="UniProtKB-KW"/>
</dbReference>
<evidence type="ECO:0000313" key="6">
    <source>
        <dbReference type="EMBL" id="SVA05580.1"/>
    </source>
</evidence>
<dbReference type="Gene3D" id="3.10.20.30">
    <property type="match status" value="1"/>
</dbReference>
<keyword evidence="4" id="KW-0067">ATP-binding</keyword>
<dbReference type="SUPFAM" id="SSF81271">
    <property type="entry name" value="TGS-like"/>
    <property type="match status" value="1"/>
</dbReference>
<dbReference type="Gene3D" id="3.40.50.300">
    <property type="entry name" value="P-loop containing nucleotide triphosphate hydrolases"/>
    <property type="match status" value="1"/>
</dbReference>
<feature type="domain" description="TGS" evidence="5">
    <location>
        <begin position="272"/>
        <end position="355"/>
    </location>
</feature>
<dbReference type="GO" id="GO:0005737">
    <property type="term" value="C:cytoplasm"/>
    <property type="evidence" value="ECO:0007669"/>
    <property type="project" value="TreeGrafter"/>
</dbReference>
<evidence type="ECO:0000256" key="3">
    <source>
        <dbReference type="ARBA" id="ARBA00022741"/>
    </source>
</evidence>
<dbReference type="NCBIfam" id="TIGR00092">
    <property type="entry name" value="redox-regulated ATPase YchF"/>
    <property type="match status" value="1"/>
</dbReference>
<dbReference type="SUPFAM" id="SSF52540">
    <property type="entry name" value="P-loop containing nucleoside triphosphate hydrolases"/>
    <property type="match status" value="1"/>
</dbReference>